<feature type="compositionally biased region" description="Basic and acidic residues" evidence="1">
    <location>
        <begin position="169"/>
        <end position="179"/>
    </location>
</feature>
<dbReference type="RefSeq" id="WP_386160526.1">
    <property type="nucleotide sequence ID" value="NZ_JBHMBS010000014.1"/>
</dbReference>
<keyword evidence="2" id="KW-0732">Signal</keyword>
<evidence type="ECO:0000313" key="4">
    <source>
        <dbReference type="EMBL" id="MFB9679185.1"/>
    </source>
</evidence>
<protein>
    <submittedName>
        <fullName evidence="4">DUF305 domain-containing protein</fullName>
    </submittedName>
</protein>
<evidence type="ECO:0000256" key="1">
    <source>
        <dbReference type="SAM" id="MobiDB-lite"/>
    </source>
</evidence>
<accession>A0ABV5TL83</accession>
<dbReference type="EMBL" id="JBHMBS010000014">
    <property type="protein sequence ID" value="MFB9679185.1"/>
    <property type="molecule type" value="Genomic_DNA"/>
</dbReference>
<feature type="domain" description="DUF305" evidence="3">
    <location>
        <begin position="60"/>
        <end position="197"/>
    </location>
</feature>
<gene>
    <name evidence="4" type="ORF">ACFFRH_27220</name>
</gene>
<feature type="region of interest" description="Disordered" evidence="1">
    <location>
        <begin position="169"/>
        <end position="199"/>
    </location>
</feature>
<evidence type="ECO:0000259" key="3">
    <source>
        <dbReference type="Pfam" id="PF03713"/>
    </source>
</evidence>
<sequence length="199" mass="21469">MKASTIGASVLVVLTVLLVSRCVAAEPQTHSAANHPPSRSGPAALPSPTGSAPGSFNNTDIAWLQLMIPMTEQAVRLLELAPGKTTDPKLRRFAEEHVSDRRTTLRGLRDLLRRSGVPESNEHEGHDIPGMVIPDDFAALKRADGAAFDRLFTKDAREYLTQSVLVAKSEQRAGSDQETKAFAAALEKTHGGQLTRLEP</sequence>
<feature type="signal peptide" evidence="2">
    <location>
        <begin position="1"/>
        <end position="25"/>
    </location>
</feature>
<dbReference type="InterPro" id="IPR005183">
    <property type="entry name" value="DUF305_CopM-like"/>
</dbReference>
<name>A0ABV5TL83_9ACTN</name>
<dbReference type="Pfam" id="PF03713">
    <property type="entry name" value="DUF305"/>
    <property type="match status" value="1"/>
</dbReference>
<keyword evidence="5" id="KW-1185">Reference proteome</keyword>
<feature type="region of interest" description="Disordered" evidence="1">
    <location>
        <begin position="28"/>
        <end position="52"/>
    </location>
</feature>
<evidence type="ECO:0000313" key="5">
    <source>
        <dbReference type="Proteomes" id="UP001589610"/>
    </source>
</evidence>
<evidence type="ECO:0000256" key="2">
    <source>
        <dbReference type="SAM" id="SignalP"/>
    </source>
</evidence>
<feature type="chain" id="PRO_5046515673" evidence="2">
    <location>
        <begin position="26"/>
        <end position="199"/>
    </location>
</feature>
<comment type="caution">
    <text evidence="4">The sequence shown here is derived from an EMBL/GenBank/DDBJ whole genome shotgun (WGS) entry which is preliminary data.</text>
</comment>
<dbReference type="Gene3D" id="1.20.1260.10">
    <property type="match status" value="1"/>
</dbReference>
<dbReference type="Proteomes" id="UP001589610">
    <property type="component" value="Unassembled WGS sequence"/>
</dbReference>
<proteinExistence type="predicted"/>
<dbReference type="InterPro" id="IPR012347">
    <property type="entry name" value="Ferritin-like"/>
</dbReference>
<reference evidence="4 5" key="1">
    <citation type="submission" date="2024-09" db="EMBL/GenBank/DDBJ databases">
        <authorList>
            <person name="Sun Q."/>
            <person name="Mori K."/>
        </authorList>
    </citation>
    <scope>NUCLEOTIDE SEQUENCE [LARGE SCALE GENOMIC DNA]</scope>
    <source>
        <strain evidence="4 5">JCM 3028</strain>
    </source>
</reference>
<organism evidence="4 5">
    <name type="scientific">Streptosporangium vulgare</name>
    <dbReference type="NCBI Taxonomy" id="46190"/>
    <lineage>
        <taxon>Bacteria</taxon>
        <taxon>Bacillati</taxon>
        <taxon>Actinomycetota</taxon>
        <taxon>Actinomycetes</taxon>
        <taxon>Streptosporangiales</taxon>
        <taxon>Streptosporangiaceae</taxon>
        <taxon>Streptosporangium</taxon>
    </lineage>
</organism>